<comment type="caution">
    <text evidence="1">The sequence shown here is derived from an EMBL/GenBank/DDBJ whole genome shotgun (WGS) entry which is preliminary data.</text>
</comment>
<dbReference type="Proteomes" id="UP000026249">
    <property type="component" value="Unassembled WGS sequence"/>
</dbReference>
<evidence type="ECO:0000313" key="2">
    <source>
        <dbReference type="Proteomes" id="UP000026249"/>
    </source>
</evidence>
<dbReference type="AlphaFoldDB" id="A0A037ZF07"/>
<dbReference type="RefSeq" id="WP_035262596.1">
    <property type="nucleotide sequence ID" value="NZ_JFKE01000011.1"/>
</dbReference>
<dbReference type="InterPro" id="IPR052922">
    <property type="entry name" value="Cytidylate_Kinase-2"/>
</dbReference>
<reference evidence="1 2" key="1">
    <citation type="submission" date="2014-03" db="EMBL/GenBank/DDBJ databases">
        <title>Draft Genome Sequence of Actibacterium mucosum KCTC 23349, a Marine Alphaproteobacterium with Complex Ionic Requirements Isolated from Mediterranean Seawater at Malvarrosa Beach, Valencia, Spain.</title>
        <authorList>
            <person name="Arahal D.R."/>
            <person name="Shao Z."/>
            <person name="Lai Q."/>
            <person name="Pujalte M.J."/>
        </authorList>
    </citation>
    <scope>NUCLEOTIDE SEQUENCE [LARGE SCALE GENOMIC DNA]</scope>
    <source>
        <strain evidence="1 2">KCTC 23349</strain>
    </source>
</reference>
<evidence type="ECO:0000313" key="1">
    <source>
        <dbReference type="EMBL" id="KAJ54116.1"/>
    </source>
</evidence>
<sequence length="187" mass="20502">MSTQYRIHVLGASGSGTSTLARGLASRLALQMFDTDDFYWQPTEPAFTTKRPAAERLGLMEALFLPRADWVLSGSMMGWGDPVIPRLTHVLFLTLPAAQRLARLRARERRRFGNAIDPGGARHAAYRGFLDWAMSYDDPGFAGRSRARQESWLAGLQCPVIHLDASKPASELLQCAVDALDPASASA</sequence>
<gene>
    <name evidence="1" type="ORF">ACMU_04255</name>
</gene>
<evidence type="ECO:0008006" key="3">
    <source>
        <dbReference type="Google" id="ProtNLM"/>
    </source>
</evidence>
<dbReference type="EMBL" id="JFKE01000011">
    <property type="protein sequence ID" value="KAJ54116.1"/>
    <property type="molecule type" value="Genomic_DNA"/>
</dbReference>
<dbReference type="InterPro" id="IPR027417">
    <property type="entry name" value="P-loop_NTPase"/>
</dbReference>
<dbReference type="PANTHER" id="PTHR37816:SF2">
    <property type="entry name" value="DNA TOPOLOGY MODULATION PROTEIN FLAR-RELATED PROTEIN"/>
    <property type="match status" value="1"/>
</dbReference>
<keyword evidence="2" id="KW-1185">Reference proteome</keyword>
<dbReference type="OrthoDB" id="5508973at2"/>
<dbReference type="STRING" id="1454373.ACMU_04255"/>
<dbReference type="SUPFAM" id="SSF52540">
    <property type="entry name" value="P-loop containing nucleoside triphosphate hydrolases"/>
    <property type="match status" value="1"/>
</dbReference>
<accession>A0A037ZF07</accession>
<organism evidence="1 2">
    <name type="scientific">Actibacterium mucosum KCTC 23349</name>
    <dbReference type="NCBI Taxonomy" id="1454373"/>
    <lineage>
        <taxon>Bacteria</taxon>
        <taxon>Pseudomonadati</taxon>
        <taxon>Pseudomonadota</taxon>
        <taxon>Alphaproteobacteria</taxon>
        <taxon>Rhodobacterales</taxon>
        <taxon>Roseobacteraceae</taxon>
        <taxon>Actibacterium</taxon>
    </lineage>
</organism>
<protein>
    <recommendedName>
        <fullName evidence="3">Adenylate kinase</fullName>
    </recommendedName>
</protein>
<proteinExistence type="predicted"/>
<dbReference type="NCBIfam" id="NF004861">
    <property type="entry name" value="PRK06217.1"/>
    <property type="match status" value="1"/>
</dbReference>
<dbReference type="PANTHER" id="PTHR37816">
    <property type="entry name" value="YALI0E33011P"/>
    <property type="match status" value="1"/>
</dbReference>
<name>A0A037ZF07_9RHOB</name>
<dbReference type="Gene3D" id="3.40.50.300">
    <property type="entry name" value="P-loop containing nucleotide triphosphate hydrolases"/>
    <property type="match status" value="1"/>
</dbReference>